<dbReference type="SUPFAM" id="SSF53067">
    <property type="entry name" value="Actin-like ATPase domain"/>
    <property type="match status" value="1"/>
</dbReference>
<proteinExistence type="inferred from homology"/>
<dbReference type="InterPro" id="IPR036388">
    <property type="entry name" value="WH-like_DNA-bd_sf"/>
</dbReference>
<dbReference type="SUPFAM" id="SSF46785">
    <property type="entry name" value="Winged helix' DNA-binding domain"/>
    <property type="match status" value="1"/>
</dbReference>
<dbReference type="PATRIC" id="fig|59561.3.peg.412"/>
<sequence>MASEQGFATVSPDLLESAYRLIRAGAAKNRSDLSEKLGVSSSTASNIARSLVSQERVREVEPASPARGRRSTQLESIAPPVLVAAAEIGTSHIRYALSDHVGPIVEAQEVPIDLAPGPRPVLQRLVDLWRELRDREFPGADILAAGIAVPGPVDASTRRIVLPSRMPGWHDADVRAIVAELADVDCVVENDARAAALGEASVRGPEHQPLLYIKAGSGIGGALVIDGKIYTGGMGIAGDVSHARVVEDSPFVCGCGKSGCLETVASGAAIRRDAAQFMELGSMAELVEAGQNQFPHITQLIRNSGMLVGKALGPLISFVNPCDVVVGGAMSELTAFMNAFRVSLLGSAVPMATERLRIEAASLGANSALTGIARSAHDLVVSAPVQ</sequence>
<gene>
    <name evidence="2" type="primary">nagC_1</name>
    <name evidence="2" type="ORF">AQZ59_00418</name>
</gene>
<evidence type="ECO:0000313" key="2">
    <source>
        <dbReference type="EMBL" id="KTF04437.1"/>
    </source>
</evidence>
<organism evidence="2 3">
    <name type="scientific">Trueperella bernardiae</name>
    <dbReference type="NCBI Taxonomy" id="59561"/>
    <lineage>
        <taxon>Bacteria</taxon>
        <taxon>Bacillati</taxon>
        <taxon>Actinomycetota</taxon>
        <taxon>Actinomycetes</taxon>
        <taxon>Actinomycetales</taxon>
        <taxon>Actinomycetaceae</taxon>
        <taxon>Trueperella</taxon>
    </lineage>
</organism>
<comment type="caution">
    <text evidence="2">The sequence shown here is derived from an EMBL/GenBank/DDBJ whole genome shotgun (WGS) entry which is preliminary data.</text>
</comment>
<dbReference type="Proteomes" id="UP000054404">
    <property type="component" value="Unassembled WGS sequence"/>
</dbReference>
<keyword evidence="3" id="KW-1185">Reference proteome</keyword>
<dbReference type="EMBL" id="LNIZ01000002">
    <property type="protein sequence ID" value="KTF04437.1"/>
    <property type="molecule type" value="Genomic_DNA"/>
</dbReference>
<name>A0A0W1KKB5_9ACTO</name>
<dbReference type="STRING" id="59561.AQZ59_00418"/>
<dbReference type="RefSeq" id="WP_062612716.1">
    <property type="nucleotide sequence ID" value="NZ_CALTZF010000025.1"/>
</dbReference>
<dbReference type="Gene3D" id="3.30.420.40">
    <property type="match status" value="2"/>
</dbReference>
<reference evidence="2 3" key="1">
    <citation type="submission" date="2015-11" db="EMBL/GenBank/DDBJ databases">
        <title>Draft Genome Sequence of the Type Strain Trueperella bernardiae LCDC 89-0504T, Isolated from Blood Culture.</title>
        <authorList>
            <person name="Bernier A.-M."/>
            <person name="Bernard K."/>
        </authorList>
    </citation>
    <scope>NUCLEOTIDE SEQUENCE [LARGE SCALE GENOMIC DNA]</scope>
    <source>
        <strain evidence="2 3">LCDC 89-0504</strain>
    </source>
</reference>
<dbReference type="PANTHER" id="PTHR18964:SF173">
    <property type="entry name" value="GLUCOKINASE"/>
    <property type="match status" value="1"/>
</dbReference>
<evidence type="ECO:0000313" key="3">
    <source>
        <dbReference type="Proteomes" id="UP000054404"/>
    </source>
</evidence>
<evidence type="ECO:0000256" key="1">
    <source>
        <dbReference type="ARBA" id="ARBA00006479"/>
    </source>
</evidence>
<dbReference type="PANTHER" id="PTHR18964">
    <property type="entry name" value="ROK (REPRESSOR, ORF, KINASE) FAMILY"/>
    <property type="match status" value="1"/>
</dbReference>
<comment type="similarity">
    <text evidence="1">Belongs to the ROK (NagC/XylR) family.</text>
</comment>
<dbReference type="InterPro" id="IPR036390">
    <property type="entry name" value="WH_DNA-bd_sf"/>
</dbReference>
<dbReference type="AlphaFoldDB" id="A0A0W1KKB5"/>
<dbReference type="InterPro" id="IPR000600">
    <property type="entry name" value="ROK"/>
</dbReference>
<protein>
    <submittedName>
        <fullName evidence="2">N-acetylglucosamine repressor</fullName>
    </submittedName>
</protein>
<dbReference type="Gene3D" id="1.10.10.10">
    <property type="entry name" value="Winged helix-like DNA-binding domain superfamily/Winged helix DNA-binding domain"/>
    <property type="match status" value="1"/>
</dbReference>
<dbReference type="Pfam" id="PF00480">
    <property type="entry name" value="ROK"/>
    <property type="match status" value="1"/>
</dbReference>
<dbReference type="InterPro" id="IPR043129">
    <property type="entry name" value="ATPase_NBD"/>
</dbReference>
<accession>A0A0W1KKB5</accession>
<dbReference type="OrthoDB" id="9810372at2"/>